<name>A0A0L0ESF5_9GAMM</name>
<comment type="caution">
    <text evidence="1">The sequence shown here is derived from an EMBL/GenBank/DDBJ whole genome shotgun (WGS) entry which is preliminary data.</text>
</comment>
<evidence type="ECO:0000313" key="1">
    <source>
        <dbReference type="EMBL" id="KNC67346.1"/>
    </source>
</evidence>
<reference evidence="2" key="1">
    <citation type="submission" date="2015-07" db="EMBL/GenBank/DDBJ databases">
        <title>Draft genome sequence of a Pseudoalteromonas rubra strain, OCN096, isolated from Kaneohe Bay, Oahu, Hawaii.</title>
        <authorList>
            <person name="Beurmann S."/>
            <person name="Ushijima B."/>
            <person name="Belcaid M."/>
            <person name="Callahan S.M."/>
            <person name="Aeby G.S."/>
        </authorList>
    </citation>
    <scope>NUCLEOTIDE SEQUENCE [LARGE SCALE GENOMIC DNA]</scope>
    <source>
        <strain evidence="2">OCN096</strain>
    </source>
</reference>
<dbReference type="Proteomes" id="UP000036850">
    <property type="component" value="Unassembled WGS sequence"/>
</dbReference>
<dbReference type="EMBL" id="LFZX01000076">
    <property type="protein sequence ID" value="KNC67346.1"/>
    <property type="molecule type" value="Genomic_DNA"/>
</dbReference>
<dbReference type="AlphaFoldDB" id="A0A0L0ESF5"/>
<sequence>MKKSRFKPAFFHLTLIGIDKTLPVLWRTKELRRAAGFFFKRACEPVNIGHLPFFSWRFERAFIEINEIHLTAFIEQNIV</sequence>
<gene>
    <name evidence="1" type="ORF">AC626_11400</name>
</gene>
<dbReference type="PATRIC" id="fig|43658.6.peg.844"/>
<proteinExistence type="predicted"/>
<evidence type="ECO:0000313" key="2">
    <source>
        <dbReference type="Proteomes" id="UP000036850"/>
    </source>
</evidence>
<organism evidence="1 2">
    <name type="scientific">Pseudoalteromonas rubra</name>
    <dbReference type="NCBI Taxonomy" id="43658"/>
    <lineage>
        <taxon>Bacteria</taxon>
        <taxon>Pseudomonadati</taxon>
        <taxon>Pseudomonadota</taxon>
        <taxon>Gammaproteobacteria</taxon>
        <taxon>Alteromonadales</taxon>
        <taxon>Pseudoalteromonadaceae</taxon>
        <taxon>Pseudoalteromonas</taxon>
    </lineage>
</organism>
<accession>A0A0L0ESF5</accession>
<protein>
    <submittedName>
        <fullName evidence="1">Uncharacterized protein</fullName>
    </submittedName>
</protein>
<feature type="non-terminal residue" evidence="1">
    <location>
        <position position="79"/>
    </location>
</feature>